<protein>
    <submittedName>
        <fullName evidence="1">Uncharacterized protein</fullName>
    </submittedName>
</protein>
<dbReference type="RefSeq" id="WP_145113511.1">
    <property type="nucleotide sequence ID" value="NZ_CP036277.1"/>
</dbReference>
<proteinExistence type="predicted"/>
<reference evidence="1 2" key="1">
    <citation type="submission" date="2019-03" db="EMBL/GenBank/DDBJ databases">
        <title>Deep-cultivation of Planctomycetes and their phenomic and genomic characterization uncovers novel biology.</title>
        <authorList>
            <person name="Wiegand S."/>
            <person name="Jogler M."/>
            <person name="Boedeker C."/>
            <person name="Pinto D."/>
            <person name="Vollmers J."/>
            <person name="Rivas-Marin E."/>
            <person name="Kohn T."/>
            <person name="Peeters S.H."/>
            <person name="Heuer A."/>
            <person name="Rast P."/>
            <person name="Oberbeckmann S."/>
            <person name="Bunk B."/>
            <person name="Jeske O."/>
            <person name="Meyerdierks A."/>
            <person name="Storesund J.E."/>
            <person name="Kallscheuer N."/>
            <person name="Luecker S."/>
            <person name="Lage O.M."/>
            <person name="Pohl T."/>
            <person name="Merkel B.J."/>
            <person name="Hornburger P."/>
            <person name="Mueller R.-W."/>
            <person name="Bruemmer F."/>
            <person name="Labrenz M."/>
            <person name="Spormann A.M."/>
            <person name="Op den Camp H."/>
            <person name="Overmann J."/>
            <person name="Amann R."/>
            <person name="Jetten M.S.M."/>
            <person name="Mascher T."/>
            <person name="Medema M.H."/>
            <person name="Devos D.P."/>
            <person name="Kaster A.-K."/>
            <person name="Ovreas L."/>
            <person name="Rohde M."/>
            <person name="Galperin M.Y."/>
            <person name="Jogler C."/>
        </authorList>
    </citation>
    <scope>NUCLEOTIDE SEQUENCE [LARGE SCALE GENOMIC DNA]</scope>
    <source>
        <strain evidence="1 2">Enr10</strain>
    </source>
</reference>
<dbReference type="AlphaFoldDB" id="A0A518ACW3"/>
<dbReference type="Proteomes" id="UP000315647">
    <property type="component" value="Chromosome"/>
</dbReference>
<accession>A0A518ACW3</accession>
<evidence type="ECO:0000313" key="2">
    <source>
        <dbReference type="Proteomes" id="UP000315647"/>
    </source>
</evidence>
<name>A0A518ACW3_9PLAN</name>
<sequence length="101" mass="11606">MNYLIAAIMAGLLMLGMFVYCRVVRHAFWQEAKNRAGEDLDSIEDYGMEVPSGVLVWMNLASFFTVFRIPLIILILIFSFCVAWYCDSAQPPVEQNFTEQQ</sequence>
<gene>
    <name evidence="1" type="ORF">Enr10x_48450</name>
</gene>
<dbReference type="EMBL" id="CP037421">
    <property type="protein sequence ID" value="QDT29490.1"/>
    <property type="molecule type" value="Genomic_DNA"/>
</dbReference>
<organism evidence="1 2">
    <name type="scientific">Gimesia panareensis</name>
    <dbReference type="NCBI Taxonomy" id="2527978"/>
    <lineage>
        <taxon>Bacteria</taxon>
        <taxon>Pseudomonadati</taxon>
        <taxon>Planctomycetota</taxon>
        <taxon>Planctomycetia</taxon>
        <taxon>Planctomycetales</taxon>
        <taxon>Planctomycetaceae</taxon>
        <taxon>Gimesia</taxon>
    </lineage>
</organism>
<evidence type="ECO:0000313" key="1">
    <source>
        <dbReference type="EMBL" id="QDT29490.1"/>
    </source>
</evidence>
<keyword evidence="2" id="KW-1185">Reference proteome</keyword>
<accession>A0A517QCY8</accession>